<evidence type="ECO:0000313" key="5">
    <source>
        <dbReference type="EMBL" id="KAF2891065.1"/>
    </source>
</evidence>
<evidence type="ECO:0000259" key="4">
    <source>
        <dbReference type="PROSITE" id="PS50994"/>
    </source>
</evidence>
<dbReference type="SMART" id="SM00343">
    <property type="entry name" value="ZnF_C2HC"/>
    <property type="match status" value="1"/>
</dbReference>
<feature type="domain" description="CCHC-type" evidence="3">
    <location>
        <begin position="123"/>
        <end position="139"/>
    </location>
</feature>
<feature type="region of interest" description="Disordered" evidence="2">
    <location>
        <begin position="443"/>
        <end position="476"/>
    </location>
</feature>
<keyword evidence="1" id="KW-0862">Zinc</keyword>
<keyword evidence="1" id="KW-0479">Metal-binding</keyword>
<dbReference type="GO" id="GO:0003676">
    <property type="term" value="F:nucleic acid binding"/>
    <property type="evidence" value="ECO:0007669"/>
    <property type="project" value="InterPro"/>
</dbReference>
<dbReference type="PROSITE" id="PS50994">
    <property type="entry name" value="INTEGRASE"/>
    <property type="match status" value="1"/>
</dbReference>
<dbReference type="InterPro" id="IPR012337">
    <property type="entry name" value="RNaseH-like_sf"/>
</dbReference>
<dbReference type="Pfam" id="PF00665">
    <property type="entry name" value="rve"/>
    <property type="match status" value="1"/>
</dbReference>
<reference evidence="5" key="1">
    <citation type="submission" date="2019-08" db="EMBL/GenBank/DDBJ databases">
        <title>The genome of the North American firefly Photinus pyralis.</title>
        <authorList>
            <consortium name="Photinus pyralis genome working group"/>
            <person name="Fallon T.R."/>
            <person name="Sander Lower S.E."/>
            <person name="Weng J.-K."/>
        </authorList>
    </citation>
    <scope>NUCLEOTIDE SEQUENCE</scope>
    <source>
        <strain evidence="5">TRF0915ILg1</strain>
        <tissue evidence="5">Whole body</tissue>
    </source>
</reference>
<dbReference type="OrthoDB" id="6771262at2759"/>
<keyword evidence="6" id="KW-1185">Reference proteome</keyword>
<feature type="non-terminal residue" evidence="5">
    <location>
        <position position="1"/>
    </location>
</feature>
<dbReference type="PANTHER" id="PTHR42648">
    <property type="entry name" value="TRANSPOSASE, PUTATIVE-RELATED"/>
    <property type="match status" value="1"/>
</dbReference>
<keyword evidence="1" id="KW-0863">Zinc-finger</keyword>
<dbReference type="InterPro" id="IPR036875">
    <property type="entry name" value="Znf_CCHC_sf"/>
</dbReference>
<evidence type="ECO:0000313" key="6">
    <source>
        <dbReference type="Proteomes" id="UP000801492"/>
    </source>
</evidence>
<dbReference type="Gene3D" id="3.30.420.10">
    <property type="entry name" value="Ribonuclease H-like superfamily/Ribonuclease H"/>
    <property type="match status" value="1"/>
</dbReference>
<dbReference type="Pfam" id="PF00098">
    <property type="entry name" value="zf-CCHC"/>
    <property type="match status" value="1"/>
</dbReference>
<dbReference type="EMBL" id="VTPC01039684">
    <property type="protein sequence ID" value="KAF2891065.1"/>
    <property type="molecule type" value="Genomic_DNA"/>
</dbReference>
<feature type="compositionally biased region" description="Basic and acidic residues" evidence="2">
    <location>
        <begin position="460"/>
        <end position="476"/>
    </location>
</feature>
<dbReference type="InterPro" id="IPR001584">
    <property type="entry name" value="Integrase_cat-core"/>
</dbReference>
<organism evidence="5 6">
    <name type="scientific">Ignelater luminosus</name>
    <name type="common">Cucubano</name>
    <name type="synonym">Pyrophorus luminosus</name>
    <dbReference type="NCBI Taxonomy" id="2038154"/>
    <lineage>
        <taxon>Eukaryota</taxon>
        <taxon>Metazoa</taxon>
        <taxon>Ecdysozoa</taxon>
        <taxon>Arthropoda</taxon>
        <taxon>Hexapoda</taxon>
        <taxon>Insecta</taxon>
        <taxon>Pterygota</taxon>
        <taxon>Neoptera</taxon>
        <taxon>Endopterygota</taxon>
        <taxon>Coleoptera</taxon>
        <taxon>Polyphaga</taxon>
        <taxon>Elateriformia</taxon>
        <taxon>Elateroidea</taxon>
        <taxon>Elateridae</taxon>
        <taxon>Agrypninae</taxon>
        <taxon>Pyrophorini</taxon>
        <taxon>Ignelater</taxon>
    </lineage>
</organism>
<evidence type="ECO:0000259" key="3">
    <source>
        <dbReference type="PROSITE" id="PS50158"/>
    </source>
</evidence>
<evidence type="ECO:0000256" key="1">
    <source>
        <dbReference type="PROSITE-ProRule" id="PRU00047"/>
    </source>
</evidence>
<feature type="domain" description="Integrase catalytic" evidence="4">
    <location>
        <begin position="260"/>
        <end position="435"/>
    </location>
</feature>
<dbReference type="SUPFAM" id="SSF57756">
    <property type="entry name" value="Retrovirus zinc finger-like domains"/>
    <property type="match status" value="1"/>
</dbReference>
<comment type="caution">
    <text evidence="5">The sequence shown here is derived from an EMBL/GenBank/DDBJ whole genome shotgun (WGS) entry which is preliminary data.</text>
</comment>
<protein>
    <recommendedName>
        <fullName evidence="7">Retrovirus-related Pol polyprotein from transposon TNT 1-94</fullName>
    </recommendedName>
</protein>
<dbReference type="AlphaFoldDB" id="A0A8K0CP94"/>
<dbReference type="InterPro" id="IPR036397">
    <property type="entry name" value="RNaseH_sf"/>
</dbReference>
<dbReference type="GO" id="GO:0015074">
    <property type="term" value="P:DNA integration"/>
    <property type="evidence" value="ECO:0007669"/>
    <property type="project" value="InterPro"/>
</dbReference>
<dbReference type="PROSITE" id="PS50158">
    <property type="entry name" value="ZF_CCHC"/>
    <property type="match status" value="1"/>
</dbReference>
<evidence type="ECO:0000256" key="2">
    <source>
        <dbReference type="SAM" id="MobiDB-lite"/>
    </source>
</evidence>
<dbReference type="Proteomes" id="UP000801492">
    <property type="component" value="Unassembled WGS sequence"/>
</dbReference>
<dbReference type="Pfam" id="PF14223">
    <property type="entry name" value="Retrotran_gag_2"/>
    <property type="match status" value="1"/>
</dbReference>
<dbReference type="PANTHER" id="PTHR42648:SF18">
    <property type="entry name" value="RETROTRANSPOSON, UNCLASSIFIED-LIKE PROTEIN"/>
    <property type="match status" value="1"/>
</dbReference>
<dbReference type="SUPFAM" id="SSF53098">
    <property type="entry name" value="Ribonuclease H-like"/>
    <property type="match status" value="1"/>
</dbReference>
<accession>A0A8K0CP94</accession>
<name>A0A8K0CP94_IGNLU</name>
<sequence length="476" mass="54147">MKFTRGTLGEYITVFEKMVTDLRASGGKIDDEEIISQLLASMPESYQAVTTSIHIIFSTNPKDINFQFVKNTLLQEETRRNNDRQNNEGVAFVGKQKYIKKGNGSFEGRSNTKVSGNKAFPYRCYKCGKQGHKRSDCPEVNAKKGAFAVKEEHEIAFITEANSQKPNSENHDEYVDMSKLLDADCFGDIKEANFIFNKIESEGLKVSFENKTVRILKGTNIVAEGYLHGNLYLITFTLKYAGANVTVCDADLLHRRMGHSSVYPPKKLCDRLLEVVSSDVAGPIMPTSHDGMRYYVTFVEHFSHFTMVYLMKNKNEVFNKFKEYVTLVTAQFSVKISKLRCDNGGEYSSKEFKDFCCKNGIQIQYTIPRNPEPNGVCERFNRAVMNMARCLLIQSEMSKTFWREAVRSATYIINRLPTSALKDGKMPAELCVIFDEEQKSLDLQNENNVPLPTFEDKEEGETVKTPEKIQGRDELN</sequence>
<evidence type="ECO:0008006" key="7">
    <source>
        <dbReference type="Google" id="ProtNLM"/>
    </source>
</evidence>
<dbReference type="InterPro" id="IPR039537">
    <property type="entry name" value="Retrotran_Ty1/copia-like"/>
</dbReference>
<proteinExistence type="predicted"/>
<dbReference type="Gene3D" id="4.10.60.10">
    <property type="entry name" value="Zinc finger, CCHC-type"/>
    <property type="match status" value="1"/>
</dbReference>
<dbReference type="GO" id="GO:0008270">
    <property type="term" value="F:zinc ion binding"/>
    <property type="evidence" value="ECO:0007669"/>
    <property type="project" value="UniProtKB-KW"/>
</dbReference>
<gene>
    <name evidence="5" type="ORF">ILUMI_15108</name>
</gene>
<dbReference type="InterPro" id="IPR001878">
    <property type="entry name" value="Znf_CCHC"/>
</dbReference>